<dbReference type="GO" id="GO:0006508">
    <property type="term" value="P:proteolysis"/>
    <property type="evidence" value="ECO:0007669"/>
    <property type="project" value="InterPro"/>
</dbReference>
<dbReference type="Proteomes" id="UP001281614">
    <property type="component" value="Unassembled WGS sequence"/>
</dbReference>
<feature type="compositionally biased region" description="Pro residues" evidence="1">
    <location>
        <begin position="830"/>
        <end position="841"/>
    </location>
</feature>
<feature type="region of interest" description="Disordered" evidence="1">
    <location>
        <begin position="140"/>
        <end position="203"/>
    </location>
</feature>
<dbReference type="GO" id="GO:0004252">
    <property type="term" value="F:serine-type endopeptidase activity"/>
    <property type="evidence" value="ECO:0007669"/>
    <property type="project" value="InterPro"/>
</dbReference>
<feature type="compositionally biased region" description="Pro residues" evidence="1">
    <location>
        <begin position="144"/>
        <end position="158"/>
    </location>
</feature>
<feature type="compositionally biased region" description="Polar residues" evidence="1">
    <location>
        <begin position="1"/>
        <end position="11"/>
    </location>
</feature>
<name>A0AAD9YPK9_COLKA</name>
<feature type="compositionally biased region" description="Polar residues" evidence="1">
    <location>
        <begin position="162"/>
        <end position="178"/>
    </location>
</feature>
<feature type="compositionally biased region" description="Polar residues" evidence="1">
    <location>
        <begin position="33"/>
        <end position="53"/>
    </location>
</feature>
<feature type="region of interest" description="Disordered" evidence="1">
    <location>
        <begin position="1"/>
        <end position="53"/>
    </location>
</feature>
<keyword evidence="3" id="KW-1185">Reference proteome</keyword>
<dbReference type="AlphaFoldDB" id="A0AAD9YPK9"/>
<dbReference type="EMBL" id="VYYT01000048">
    <property type="protein sequence ID" value="KAK2774133.1"/>
    <property type="molecule type" value="Genomic_DNA"/>
</dbReference>
<proteinExistence type="predicted"/>
<evidence type="ECO:0000256" key="1">
    <source>
        <dbReference type="SAM" id="MobiDB-lite"/>
    </source>
</evidence>
<gene>
    <name evidence="2" type="ORF">CKAH01_13227</name>
</gene>
<evidence type="ECO:0000313" key="2">
    <source>
        <dbReference type="EMBL" id="KAK2774133.1"/>
    </source>
</evidence>
<accession>A0AAD9YPK9</accession>
<dbReference type="InterPro" id="IPR036852">
    <property type="entry name" value="Peptidase_S8/S53_dom_sf"/>
</dbReference>
<feature type="compositionally biased region" description="Low complexity" evidence="1">
    <location>
        <begin position="741"/>
        <end position="768"/>
    </location>
</feature>
<evidence type="ECO:0008006" key="4">
    <source>
        <dbReference type="Google" id="ProtNLM"/>
    </source>
</evidence>
<reference evidence="2" key="1">
    <citation type="submission" date="2023-02" db="EMBL/GenBank/DDBJ databases">
        <title>Colletotrichum kahawae CIFC_Que2 genome sequencing and assembly.</title>
        <authorList>
            <person name="Baroncelli R."/>
        </authorList>
    </citation>
    <scope>NUCLEOTIDE SEQUENCE</scope>
    <source>
        <strain evidence="2">CIFC_Que2</strain>
    </source>
</reference>
<protein>
    <recommendedName>
        <fullName evidence="4">Peptidase S8/S53 domain-containing protein</fullName>
    </recommendedName>
</protein>
<feature type="compositionally biased region" description="Low complexity" evidence="1">
    <location>
        <begin position="12"/>
        <end position="26"/>
    </location>
</feature>
<sequence>MTTIHSGSPPESTTVSTVNNLTSSTTHIDPGSETASSPGTNYESTTGTMSIPPNSLAPTGLPDVTSKAGPVIVIGTETVTITELTSPTTLITIGHTFTIAPPVEGDSTLPYPTFVVIGSKTATLPSVSKATTIVTLDSTFTLFPPTPTSPSPDGPPLPGSSATFNATHAPTGPQSTGSMPFEATSAATDPPSPSMPSLSPTNPVLSSMEPIVAIIGTQTLHLPSVSLDSTITTRGQTITLVSGGPPTITLVEPSEEPSSTAPSSTVDLITFTTWPPQALITPVEVSVNKPEPSEDGESTVIPCILWFFSLCIRFDDINILGWKLILPPGIYPPHLRLDQIIKLPQSISIRGELPPWPKFTVGSDHVPTFPSEPEPTKCETKTASLCATTTPVIVSTLNGAVTTVTTGAPASTCAEMSGCLVADSTHEATVTTTVACETATVSDIVVTCSGGGATACSTRTRDPRTGCDVTAATTTVSCTPAPSGSGKRQVSEGDVPACPMTYEYIVWPRDGKRNEEISAVYAELQKMLPDGGEIEVSAVKDLGVNFWLVHLGTDQAESVRMIPNDSKISWRYQNQYLDEQVDAFEDHTAQMSYISANEGSTDDRYNQRYYFDVSAGEDVPVYIVDTGATMDHIGHIFEDFRMDWERYNKEEGQHSEKLLSEAWILFRKRMHSVLTGLIEKGVFIVTGAGNDGINDGVLGIWNGATIESLEREGFCPYIAGTTNIFRLRRQEDAALTGQCVPGTSPTASAGSTSHPSATATPTGSGTAAPTAMPTTFVCTEETAGKCAPHVICSAPQVNGCVDGKCVCVLPDLPPKTTVVQTTLSTVTSKPPDPVPTPPETPKTPVVLGERKCHDASIYTGTANQGRGGYIDIGCFRYDFNPM</sequence>
<evidence type="ECO:0000313" key="3">
    <source>
        <dbReference type="Proteomes" id="UP001281614"/>
    </source>
</evidence>
<feature type="region of interest" description="Disordered" evidence="1">
    <location>
        <begin position="825"/>
        <end position="844"/>
    </location>
</feature>
<dbReference type="SUPFAM" id="SSF52743">
    <property type="entry name" value="Subtilisin-like"/>
    <property type="match status" value="1"/>
</dbReference>
<organism evidence="2 3">
    <name type="scientific">Colletotrichum kahawae</name>
    <name type="common">Coffee berry disease fungus</name>
    <dbReference type="NCBI Taxonomy" id="34407"/>
    <lineage>
        <taxon>Eukaryota</taxon>
        <taxon>Fungi</taxon>
        <taxon>Dikarya</taxon>
        <taxon>Ascomycota</taxon>
        <taxon>Pezizomycotina</taxon>
        <taxon>Sordariomycetes</taxon>
        <taxon>Hypocreomycetidae</taxon>
        <taxon>Glomerellales</taxon>
        <taxon>Glomerellaceae</taxon>
        <taxon>Colletotrichum</taxon>
        <taxon>Colletotrichum gloeosporioides species complex</taxon>
    </lineage>
</organism>
<comment type="caution">
    <text evidence="2">The sequence shown here is derived from an EMBL/GenBank/DDBJ whole genome shotgun (WGS) entry which is preliminary data.</text>
</comment>
<feature type="region of interest" description="Disordered" evidence="1">
    <location>
        <begin position="737"/>
        <end position="768"/>
    </location>
</feature>